<feature type="compositionally biased region" description="Basic and acidic residues" evidence="1">
    <location>
        <begin position="54"/>
        <end position="65"/>
    </location>
</feature>
<organism evidence="2 3">
    <name type="scientific">Recurvomyces mirabilis</name>
    <dbReference type="NCBI Taxonomy" id="574656"/>
    <lineage>
        <taxon>Eukaryota</taxon>
        <taxon>Fungi</taxon>
        <taxon>Dikarya</taxon>
        <taxon>Ascomycota</taxon>
        <taxon>Pezizomycotina</taxon>
        <taxon>Dothideomycetes</taxon>
        <taxon>Dothideomycetidae</taxon>
        <taxon>Mycosphaerellales</taxon>
        <taxon>Teratosphaeriaceae</taxon>
        <taxon>Recurvomyces</taxon>
    </lineage>
</organism>
<evidence type="ECO:0000313" key="3">
    <source>
        <dbReference type="Proteomes" id="UP001274830"/>
    </source>
</evidence>
<dbReference type="Proteomes" id="UP001274830">
    <property type="component" value="Unassembled WGS sequence"/>
</dbReference>
<reference evidence="2" key="1">
    <citation type="submission" date="2023-07" db="EMBL/GenBank/DDBJ databases">
        <title>Black Yeasts Isolated from many extreme environments.</title>
        <authorList>
            <person name="Coleine C."/>
            <person name="Stajich J.E."/>
            <person name="Selbmann L."/>
        </authorList>
    </citation>
    <scope>NUCLEOTIDE SEQUENCE</scope>
    <source>
        <strain evidence="2">CCFEE 5485</strain>
    </source>
</reference>
<keyword evidence="3" id="KW-1185">Reference proteome</keyword>
<comment type="caution">
    <text evidence="2">The sequence shown here is derived from an EMBL/GenBank/DDBJ whole genome shotgun (WGS) entry which is preliminary data.</text>
</comment>
<protein>
    <submittedName>
        <fullName evidence="2">Uncharacterized protein</fullName>
    </submittedName>
</protein>
<dbReference type="EMBL" id="JAUTXT010000008">
    <property type="protein sequence ID" value="KAK3676819.1"/>
    <property type="molecule type" value="Genomic_DNA"/>
</dbReference>
<proteinExistence type="predicted"/>
<name>A0AAE1C3U8_9PEZI</name>
<evidence type="ECO:0000256" key="1">
    <source>
        <dbReference type="SAM" id="MobiDB-lite"/>
    </source>
</evidence>
<dbReference type="AlphaFoldDB" id="A0AAE1C3U8"/>
<gene>
    <name evidence="2" type="ORF">LTR78_003023</name>
</gene>
<accession>A0AAE1C3U8</accession>
<evidence type="ECO:0000313" key="2">
    <source>
        <dbReference type="EMBL" id="KAK3676819.1"/>
    </source>
</evidence>
<feature type="region of interest" description="Disordered" evidence="1">
    <location>
        <begin position="34"/>
        <end position="73"/>
    </location>
</feature>
<sequence length="122" mass="13406">MSPVLLRIRGERGRNGIIPQQNILVDYGVAKRKGETPGSRIGSCPTKVTFSTPGREKSRLQDNDRGSSLVGRAMSGSAVNKSKFIDVFFQKRGEDVEEQIVSGVPLWGTHMASEAEAFDRKK</sequence>